<reference evidence="2" key="1">
    <citation type="submission" date="2016-07" db="EMBL/GenBank/DDBJ databases">
        <authorList>
            <person name="Wan K."/>
            <person name="Booth B."/>
            <person name="Spirohn K."/>
            <person name="Hao T."/>
            <person name="Hu Y."/>
            <person name="Calderwood M."/>
            <person name="Hill D."/>
            <person name="Mohr S."/>
            <person name="Vidal M."/>
            <person name="Celniker S."/>
            <person name="Perrimon N."/>
        </authorList>
    </citation>
    <scope>NUCLEOTIDE SEQUENCE</scope>
</reference>
<name>A0A2K8GL29_9NEOP</name>
<feature type="signal peptide" evidence="1">
    <location>
        <begin position="1"/>
        <end position="20"/>
    </location>
</feature>
<dbReference type="EMBL" id="KX585437">
    <property type="protein sequence ID" value="ARO70330.1"/>
    <property type="molecule type" value="mRNA"/>
</dbReference>
<organism evidence="2">
    <name type="scientific">Dendrolimus punctatus</name>
    <name type="common">masson pine moth</name>
    <dbReference type="NCBI Taxonomy" id="238572"/>
    <lineage>
        <taxon>Eukaryota</taxon>
        <taxon>Metazoa</taxon>
        <taxon>Ecdysozoa</taxon>
        <taxon>Arthropoda</taxon>
        <taxon>Hexapoda</taxon>
        <taxon>Insecta</taxon>
        <taxon>Pterygota</taxon>
        <taxon>Neoptera</taxon>
        <taxon>Endopterygota</taxon>
        <taxon>Lepidoptera</taxon>
        <taxon>Glossata</taxon>
        <taxon>Ditrysia</taxon>
        <taxon>Bombycoidea</taxon>
        <taxon>Lasiocampidae</taxon>
        <taxon>Dendrolimus</taxon>
    </lineage>
</organism>
<dbReference type="Pfam" id="PF03392">
    <property type="entry name" value="OS-D"/>
    <property type="match status" value="1"/>
</dbReference>
<gene>
    <name evidence="2" type="primary">CSP26</name>
</gene>
<feature type="chain" id="PRO_5014739329" evidence="1">
    <location>
        <begin position="21"/>
        <end position="128"/>
    </location>
</feature>
<accession>A0A2K8GL29</accession>
<dbReference type="InterPro" id="IPR036682">
    <property type="entry name" value="OS_D_A10/PebIII_sf"/>
</dbReference>
<dbReference type="PANTHER" id="PTHR11257">
    <property type="entry name" value="CHEMOSENSORY PROTEIN-RELATED"/>
    <property type="match status" value="1"/>
</dbReference>
<proteinExistence type="evidence at transcript level"/>
<dbReference type="InterPro" id="IPR005055">
    <property type="entry name" value="A10/PebIII"/>
</dbReference>
<reference evidence="2" key="2">
    <citation type="journal article" date="2017" name="Front. Physiol.">
        <title>Identification and Expression Profiling of Chemosensory Genes in Dendrolimus punctatus Walker.</title>
        <authorList>
            <person name="Zhang S.F."/>
            <person name="Liu H.H."/>
            <person name="Kong X.B."/>
            <person name="Wang H.B."/>
            <person name="Liu F."/>
            <person name="Zhang Z."/>
        </authorList>
    </citation>
    <scope>NUCLEOTIDE SEQUENCE</scope>
</reference>
<dbReference type="Gene3D" id="1.10.2080.10">
    <property type="entry name" value="Insect odorant-binding protein A10/Ejaculatory bulb-specific protein 3"/>
    <property type="match status" value="1"/>
</dbReference>
<dbReference type="OrthoDB" id="7182126at2759"/>
<protein>
    <submittedName>
        <fullName evidence="2">Chemosensory protein 26</fullName>
    </submittedName>
</protein>
<evidence type="ECO:0000313" key="2">
    <source>
        <dbReference type="EMBL" id="ARO70330.1"/>
    </source>
</evidence>
<dbReference type="PANTHER" id="PTHR11257:SF13">
    <property type="entry name" value="GEO07322P1"/>
    <property type="match status" value="1"/>
</dbReference>
<dbReference type="SUPFAM" id="SSF100910">
    <property type="entry name" value="Chemosensory protein Csp2"/>
    <property type="match status" value="1"/>
</dbReference>
<evidence type="ECO:0000256" key="1">
    <source>
        <dbReference type="SAM" id="SignalP"/>
    </source>
</evidence>
<sequence length="128" mass="15069">MCTSKKSVILFYFCLVLVLAETDKDYYDRRYDYYDIDNLIQNPRLLKKYLDCFLDKGPCTPIGRLFKQVLPEVVTTACGKCTTSQKRFSRKTFNAFKRYFPESFAELQKKLDPQDKYYTAFEKAISSA</sequence>
<dbReference type="AlphaFoldDB" id="A0A2K8GL29"/>
<keyword evidence="1" id="KW-0732">Signal</keyword>